<feature type="non-terminal residue" evidence="2">
    <location>
        <position position="1"/>
    </location>
</feature>
<dbReference type="PANTHER" id="PTHR47027:SF25">
    <property type="entry name" value="REVERSE TRANSCRIPTASE DOMAIN-CONTAINING PROTEIN"/>
    <property type="match status" value="1"/>
</dbReference>
<reference evidence="2" key="1">
    <citation type="submission" date="2014-09" db="EMBL/GenBank/DDBJ databases">
        <authorList>
            <person name="Magalhaes I.L.F."/>
            <person name="Oliveira U."/>
            <person name="Santos F.R."/>
            <person name="Vidigal T.H.D.A."/>
            <person name="Brescovit A.D."/>
            <person name="Santos A.J."/>
        </authorList>
    </citation>
    <scope>NUCLEOTIDE SEQUENCE</scope>
</reference>
<dbReference type="InterPro" id="IPR045609">
    <property type="entry name" value="DUF6451"/>
</dbReference>
<evidence type="ECO:0000259" key="1">
    <source>
        <dbReference type="Pfam" id="PF20049"/>
    </source>
</evidence>
<dbReference type="Pfam" id="PF20049">
    <property type="entry name" value="DUF6451"/>
    <property type="match status" value="1"/>
</dbReference>
<name>A0A0K8TJ85_LYGHE</name>
<evidence type="ECO:0000313" key="2">
    <source>
        <dbReference type="EMBL" id="JAG65549.1"/>
    </source>
</evidence>
<dbReference type="PANTHER" id="PTHR47027">
    <property type="entry name" value="REVERSE TRANSCRIPTASE DOMAIN-CONTAINING PROTEIN"/>
    <property type="match status" value="1"/>
</dbReference>
<protein>
    <recommendedName>
        <fullName evidence="1">DUF6451 domain-containing protein</fullName>
    </recommendedName>
</protein>
<feature type="domain" description="DUF6451" evidence="1">
    <location>
        <begin position="1"/>
        <end position="27"/>
    </location>
</feature>
<organism evidence="2">
    <name type="scientific">Lygus hesperus</name>
    <name type="common">Western plant bug</name>
    <dbReference type="NCBI Taxonomy" id="30085"/>
    <lineage>
        <taxon>Eukaryota</taxon>
        <taxon>Metazoa</taxon>
        <taxon>Ecdysozoa</taxon>
        <taxon>Arthropoda</taxon>
        <taxon>Hexapoda</taxon>
        <taxon>Insecta</taxon>
        <taxon>Pterygota</taxon>
        <taxon>Neoptera</taxon>
        <taxon>Paraneoptera</taxon>
        <taxon>Hemiptera</taxon>
        <taxon>Heteroptera</taxon>
        <taxon>Panheteroptera</taxon>
        <taxon>Cimicomorpha</taxon>
        <taxon>Miridae</taxon>
        <taxon>Mirini</taxon>
        <taxon>Lygus</taxon>
    </lineage>
</organism>
<dbReference type="AlphaFoldDB" id="A0A0K8TJ85"/>
<dbReference type="EMBL" id="GBRD01000272">
    <property type="protein sequence ID" value="JAG65549.1"/>
    <property type="molecule type" value="Transcribed_RNA"/>
</dbReference>
<accession>A0A0K8TJ85</accession>
<proteinExistence type="predicted"/>
<sequence length="159" mass="18655">PLWRNRNISLGTKLRLFNTNVKSVLLYGCETWKVTSSITQKLQVFINRCLRRILGVRWPDVISNDQLRERTDQKPISSEIMKRKWKWVGHTLRKDELSIEKKALDWNPQGYRGRGRPRTTWRRSVEAEAGRAGKSWQEVKALACNREGWREFVAALCSS</sequence>